<dbReference type="RefSeq" id="WP_029620719.1">
    <property type="nucleotide sequence ID" value="NZ_CAJXID010000030.1"/>
</dbReference>
<keyword evidence="5 6" id="KW-0472">Membrane</keyword>
<evidence type="ECO:0000256" key="1">
    <source>
        <dbReference type="ARBA" id="ARBA00004141"/>
    </source>
</evidence>
<keyword evidence="9" id="KW-1185">Reference proteome</keyword>
<evidence type="ECO:0000256" key="5">
    <source>
        <dbReference type="ARBA" id="ARBA00023136"/>
    </source>
</evidence>
<evidence type="ECO:0000259" key="7">
    <source>
        <dbReference type="Pfam" id="PF04138"/>
    </source>
</evidence>
<organism evidence="8 9">
    <name type="scientific">Pseudorhizobium pelagicum</name>
    <dbReference type="NCBI Taxonomy" id="1509405"/>
    <lineage>
        <taxon>Bacteria</taxon>
        <taxon>Pseudomonadati</taxon>
        <taxon>Pseudomonadota</taxon>
        <taxon>Alphaproteobacteria</taxon>
        <taxon>Hyphomicrobiales</taxon>
        <taxon>Rhizobiaceae</taxon>
        <taxon>Rhizobium/Agrobacterium group</taxon>
        <taxon>Pseudorhizobium</taxon>
    </lineage>
</organism>
<feature type="transmembrane region" description="Helical" evidence="6">
    <location>
        <begin position="71"/>
        <end position="93"/>
    </location>
</feature>
<keyword evidence="4 6" id="KW-1133">Transmembrane helix</keyword>
<keyword evidence="3 6" id="KW-0812">Transmembrane</keyword>
<protein>
    <submittedName>
        <fullName evidence="8">Membrane protein</fullName>
    </submittedName>
</protein>
<gene>
    <name evidence="8" type="ORF">GV68_16160</name>
</gene>
<comment type="subcellular location">
    <subcellularLocation>
        <location evidence="1">Membrane</location>
        <topology evidence="1">Multi-pass membrane protein</topology>
    </subcellularLocation>
</comment>
<dbReference type="GO" id="GO:0000271">
    <property type="term" value="P:polysaccharide biosynthetic process"/>
    <property type="evidence" value="ECO:0007669"/>
    <property type="project" value="InterPro"/>
</dbReference>
<feature type="transmembrane region" description="Helical" evidence="6">
    <location>
        <begin position="99"/>
        <end position="122"/>
    </location>
</feature>
<dbReference type="EMBL" id="JOKJ01000030">
    <property type="protein sequence ID" value="KEQ03756.1"/>
    <property type="molecule type" value="Genomic_DNA"/>
</dbReference>
<dbReference type="PANTHER" id="PTHR38459">
    <property type="entry name" value="PROPHAGE BACTOPRENOL-LINKED GLUCOSE TRANSLOCASE HOMOLOG"/>
    <property type="match status" value="1"/>
</dbReference>
<evidence type="ECO:0000313" key="9">
    <source>
        <dbReference type="Proteomes" id="UP000052167"/>
    </source>
</evidence>
<evidence type="ECO:0000256" key="6">
    <source>
        <dbReference type="SAM" id="Phobius"/>
    </source>
</evidence>
<proteinExistence type="inferred from homology"/>
<sequence length="124" mass="13603">MRRLIWFLLAGGTGFAVDAGLTQMLITLTPAGPFVARVPAITMAMAATWFLNRTFTFGRSSSSVLAEGFRYWAVGITAALVNYGIYSALIYRLPELQPVAAIVLASLAAMAYSFFGYSRFVFRR</sequence>
<comment type="similarity">
    <text evidence="2">Belongs to the GtrA family.</text>
</comment>
<dbReference type="Proteomes" id="UP000052167">
    <property type="component" value="Unassembled WGS sequence"/>
</dbReference>
<dbReference type="PANTHER" id="PTHR38459:SF1">
    <property type="entry name" value="PROPHAGE BACTOPRENOL-LINKED GLUCOSE TRANSLOCASE HOMOLOG"/>
    <property type="match status" value="1"/>
</dbReference>
<reference evidence="8 9" key="1">
    <citation type="submission" date="2014-06" db="EMBL/GenBank/DDBJ databases">
        <title>Rhizobium pelagicum/R2-400B4.</title>
        <authorList>
            <person name="Kimes N.E."/>
            <person name="Lopez-Perez M."/>
        </authorList>
    </citation>
    <scope>NUCLEOTIDE SEQUENCE [LARGE SCALE GENOMIC DNA]</scope>
    <source>
        <strain evidence="8 9">R2-400B4</strain>
    </source>
</reference>
<feature type="domain" description="GtrA/DPMS transmembrane" evidence="7">
    <location>
        <begin position="7"/>
        <end position="122"/>
    </location>
</feature>
<comment type="caution">
    <text evidence="8">The sequence shown here is derived from an EMBL/GenBank/DDBJ whole genome shotgun (WGS) entry which is preliminary data.</text>
</comment>
<dbReference type="InterPro" id="IPR007267">
    <property type="entry name" value="GtrA_DPMS_TM"/>
</dbReference>
<dbReference type="InterPro" id="IPR051401">
    <property type="entry name" value="GtrA_CellWall_Glycosyl"/>
</dbReference>
<name>A0A922NWG6_9HYPH</name>
<evidence type="ECO:0000256" key="2">
    <source>
        <dbReference type="ARBA" id="ARBA00009399"/>
    </source>
</evidence>
<evidence type="ECO:0000256" key="4">
    <source>
        <dbReference type="ARBA" id="ARBA00022989"/>
    </source>
</evidence>
<feature type="transmembrane region" description="Helical" evidence="6">
    <location>
        <begin position="32"/>
        <end position="51"/>
    </location>
</feature>
<dbReference type="GO" id="GO:0005886">
    <property type="term" value="C:plasma membrane"/>
    <property type="evidence" value="ECO:0007669"/>
    <property type="project" value="TreeGrafter"/>
</dbReference>
<dbReference type="AlphaFoldDB" id="A0A922NWG6"/>
<dbReference type="OrthoDB" id="7360864at2"/>
<accession>A0A922NWG6</accession>
<dbReference type="Pfam" id="PF04138">
    <property type="entry name" value="GtrA_DPMS_TM"/>
    <property type="match status" value="1"/>
</dbReference>
<evidence type="ECO:0000256" key="3">
    <source>
        <dbReference type="ARBA" id="ARBA00022692"/>
    </source>
</evidence>
<evidence type="ECO:0000313" key="8">
    <source>
        <dbReference type="EMBL" id="KEQ03756.1"/>
    </source>
</evidence>